<sequence length="151" mass="16943">MVASISLPELPVGILSVIFKYMDALSLKYLVGGKWGSLPSKARELAVEQCAQELSLLPYVHTLVLYGSTPLWTSNGFDLYRKILEKIPGLKEVYLDWQHGNYLESRTFQALPLGLTKISSLQHATSSKMEKWLQSNMATLESLDLHVGELF</sequence>
<accession>A0ACA9NYM0</accession>
<gene>
    <name evidence="1" type="ORF">ACOLOM_LOCUS9357</name>
</gene>
<evidence type="ECO:0000313" key="2">
    <source>
        <dbReference type="Proteomes" id="UP000789525"/>
    </source>
</evidence>
<protein>
    <submittedName>
        <fullName evidence="1">16145_t:CDS:1</fullName>
    </submittedName>
</protein>
<keyword evidence="2" id="KW-1185">Reference proteome</keyword>
<proteinExistence type="predicted"/>
<dbReference type="Proteomes" id="UP000789525">
    <property type="component" value="Unassembled WGS sequence"/>
</dbReference>
<reference evidence="1" key="1">
    <citation type="submission" date="2021-06" db="EMBL/GenBank/DDBJ databases">
        <authorList>
            <person name="Kallberg Y."/>
            <person name="Tangrot J."/>
            <person name="Rosling A."/>
        </authorList>
    </citation>
    <scope>NUCLEOTIDE SEQUENCE</scope>
    <source>
        <strain evidence="1">CL356</strain>
    </source>
</reference>
<name>A0ACA9NYM0_9GLOM</name>
<evidence type="ECO:0000313" key="1">
    <source>
        <dbReference type="EMBL" id="CAG8681437.1"/>
    </source>
</evidence>
<dbReference type="EMBL" id="CAJVPT010026917">
    <property type="protein sequence ID" value="CAG8681437.1"/>
    <property type="molecule type" value="Genomic_DNA"/>
</dbReference>
<comment type="caution">
    <text evidence="1">The sequence shown here is derived from an EMBL/GenBank/DDBJ whole genome shotgun (WGS) entry which is preliminary data.</text>
</comment>
<organism evidence="1 2">
    <name type="scientific">Acaulospora colombiana</name>
    <dbReference type="NCBI Taxonomy" id="27376"/>
    <lineage>
        <taxon>Eukaryota</taxon>
        <taxon>Fungi</taxon>
        <taxon>Fungi incertae sedis</taxon>
        <taxon>Mucoromycota</taxon>
        <taxon>Glomeromycotina</taxon>
        <taxon>Glomeromycetes</taxon>
        <taxon>Diversisporales</taxon>
        <taxon>Acaulosporaceae</taxon>
        <taxon>Acaulospora</taxon>
    </lineage>
</organism>